<keyword evidence="3" id="KW-1003">Cell membrane</keyword>
<keyword evidence="5" id="KW-0571">Peptide transport</keyword>
<dbReference type="CDD" id="cd06261">
    <property type="entry name" value="TM_PBP2"/>
    <property type="match status" value="1"/>
</dbReference>
<keyword evidence="8 9" id="KW-0472">Membrane</keyword>
<keyword evidence="2 9" id="KW-0813">Transport</keyword>
<dbReference type="Pfam" id="PF00528">
    <property type="entry name" value="BPD_transp_1"/>
    <property type="match status" value="1"/>
</dbReference>
<dbReference type="GO" id="GO:0005886">
    <property type="term" value="C:plasma membrane"/>
    <property type="evidence" value="ECO:0007669"/>
    <property type="project" value="UniProtKB-SubCell"/>
</dbReference>
<evidence type="ECO:0000256" key="1">
    <source>
        <dbReference type="ARBA" id="ARBA00004651"/>
    </source>
</evidence>
<sequence length="271" mass="28722">MPGQKSSVTAPYLQTRQVLPLAAGVVALALLLGYAVLGPNPDYGTVSERLLSPTLHHLFGTDQFGRDILARVVAGAKVTLSSALFAVTLSFGIGLPLGVFAGMCGGKIDAALMLLADILASIPELLLALSILALLGSGLYNVAIAVGISQIALFLRLTRNEVLLLKNKPFITTAYDIGGTFWRVFWRHYLPNGMPPSVSLVILKFSSAILAISTICFLGYGPPPPTAEWGLMIAEGRNYIATAWWLTAFPGLAIVCTVVAFHALSTRISGK</sequence>
<evidence type="ECO:0000256" key="9">
    <source>
        <dbReference type="RuleBase" id="RU363032"/>
    </source>
</evidence>
<keyword evidence="6" id="KW-0653">Protein transport</keyword>
<dbReference type="PROSITE" id="PS50928">
    <property type="entry name" value="ABC_TM1"/>
    <property type="match status" value="1"/>
</dbReference>
<name>A0A252AKU8_9PROT</name>
<evidence type="ECO:0000256" key="2">
    <source>
        <dbReference type="ARBA" id="ARBA00022448"/>
    </source>
</evidence>
<keyword evidence="7 9" id="KW-1133">Transmembrane helix</keyword>
<feature type="domain" description="ABC transmembrane type-1" evidence="10">
    <location>
        <begin position="76"/>
        <end position="265"/>
    </location>
</feature>
<dbReference type="PANTHER" id="PTHR43386">
    <property type="entry name" value="OLIGOPEPTIDE TRANSPORT SYSTEM PERMEASE PROTEIN APPC"/>
    <property type="match status" value="1"/>
</dbReference>
<comment type="caution">
    <text evidence="11">The sequence shown here is derived from an EMBL/GenBank/DDBJ whole genome shotgun (WGS) entry which is preliminary data.</text>
</comment>
<feature type="transmembrane region" description="Helical" evidence="9">
    <location>
        <begin position="111"/>
        <end position="133"/>
    </location>
</feature>
<dbReference type="PANTHER" id="PTHR43386:SF1">
    <property type="entry name" value="D,D-DIPEPTIDE TRANSPORT SYSTEM PERMEASE PROTEIN DDPC-RELATED"/>
    <property type="match status" value="1"/>
</dbReference>
<feature type="transmembrane region" description="Helical" evidence="9">
    <location>
        <begin position="240"/>
        <end position="264"/>
    </location>
</feature>
<comment type="subcellular location">
    <subcellularLocation>
        <location evidence="1 9">Cell membrane</location>
        <topology evidence="1 9">Multi-pass membrane protein</topology>
    </subcellularLocation>
</comment>
<reference evidence="12" key="1">
    <citation type="submission" date="2014-06" db="EMBL/GenBank/DDBJ databases">
        <authorList>
            <person name="Winans N.J."/>
            <person name="Newell P.D."/>
            <person name="Douglas A.E."/>
        </authorList>
    </citation>
    <scope>NUCLEOTIDE SEQUENCE [LARGE SCALE GENOMIC DNA]</scope>
</reference>
<dbReference type="GO" id="GO:0055085">
    <property type="term" value="P:transmembrane transport"/>
    <property type="evidence" value="ECO:0007669"/>
    <property type="project" value="InterPro"/>
</dbReference>
<dbReference type="AlphaFoldDB" id="A0A252AKU8"/>
<keyword evidence="4 9" id="KW-0812">Transmembrane</keyword>
<dbReference type="SUPFAM" id="SSF161098">
    <property type="entry name" value="MetI-like"/>
    <property type="match status" value="1"/>
</dbReference>
<evidence type="ECO:0000256" key="8">
    <source>
        <dbReference type="ARBA" id="ARBA00023136"/>
    </source>
</evidence>
<evidence type="ECO:0000256" key="7">
    <source>
        <dbReference type="ARBA" id="ARBA00022989"/>
    </source>
</evidence>
<evidence type="ECO:0000313" key="12">
    <source>
        <dbReference type="Proteomes" id="UP000194641"/>
    </source>
</evidence>
<evidence type="ECO:0000313" key="11">
    <source>
        <dbReference type="EMBL" id="OUI90301.1"/>
    </source>
</evidence>
<dbReference type="GO" id="GO:0015833">
    <property type="term" value="P:peptide transport"/>
    <property type="evidence" value="ECO:0007669"/>
    <property type="project" value="UniProtKB-KW"/>
</dbReference>
<feature type="transmembrane region" description="Helical" evidence="9">
    <location>
        <begin position="139"/>
        <end position="158"/>
    </location>
</feature>
<evidence type="ECO:0000256" key="4">
    <source>
        <dbReference type="ARBA" id="ARBA00022692"/>
    </source>
</evidence>
<comment type="similarity">
    <text evidence="9">Belongs to the binding-protein-dependent transport system permease family.</text>
</comment>
<dbReference type="Proteomes" id="UP000194641">
    <property type="component" value="Unassembled WGS sequence"/>
</dbReference>
<accession>A0A252AKU8</accession>
<evidence type="ECO:0000256" key="5">
    <source>
        <dbReference type="ARBA" id="ARBA00022856"/>
    </source>
</evidence>
<dbReference type="GO" id="GO:0015031">
    <property type="term" value="P:protein transport"/>
    <property type="evidence" value="ECO:0007669"/>
    <property type="project" value="UniProtKB-KW"/>
</dbReference>
<organism evidence="11 12">
    <name type="scientific">Acetobacter indonesiensis</name>
    <dbReference type="NCBI Taxonomy" id="104101"/>
    <lineage>
        <taxon>Bacteria</taxon>
        <taxon>Pseudomonadati</taxon>
        <taxon>Pseudomonadota</taxon>
        <taxon>Alphaproteobacteria</taxon>
        <taxon>Acetobacterales</taxon>
        <taxon>Acetobacteraceae</taxon>
        <taxon>Acetobacter</taxon>
    </lineage>
</organism>
<dbReference type="EMBL" id="JOPA01000052">
    <property type="protein sequence ID" value="OUI90301.1"/>
    <property type="molecule type" value="Genomic_DNA"/>
</dbReference>
<feature type="transmembrane region" description="Helical" evidence="9">
    <location>
        <begin position="83"/>
        <end position="104"/>
    </location>
</feature>
<dbReference type="Gene3D" id="1.10.3720.10">
    <property type="entry name" value="MetI-like"/>
    <property type="match status" value="1"/>
</dbReference>
<gene>
    <name evidence="11" type="ORF">HK17_13960</name>
</gene>
<evidence type="ECO:0000259" key="10">
    <source>
        <dbReference type="PROSITE" id="PS50928"/>
    </source>
</evidence>
<feature type="transmembrane region" description="Helical" evidence="9">
    <location>
        <begin position="18"/>
        <end position="37"/>
    </location>
</feature>
<feature type="transmembrane region" description="Helical" evidence="9">
    <location>
        <begin position="197"/>
        <end position="220"/>
    </location>
</feature>
<evidence type="ECO:0000256" key="6">
    <source>
        <dbReference type="ARBA" id="ARBA00022927"/>
    </source>
</evidence>
<dbReference type="InterPro" id="IPR035906">
    <property type="entry name" value="MetI-like_sf"/>
</dbReference>
<dbReference type="InterPro" id="IPR050366">
    <property type="entry name" value="BP-dependent_transpt_permease"/>
</dbReference>
<proteinExistence type="inferred from homology"/>
<protein>
    <submittedName>
        <fullName evidence="11">ABC transporter permease</fullName>
    </submittedName>
</protein>
<dbReference type="InterPro" id="IPR000515">
    <property type="entry name" value="MetI-like"/>
</dbReference>
<evidence type="ECO:0000256" key="3">
    <source>
        <dbReference type="ARBA" id="ARBA00022475"/>
    </source>
</evidence>